<evidence type="ECO:0000259" key="7">
    <source>
        <dbReference type="PROSITE" id="PS50525"/>
    </source>
</evidence>
<sequence>MASTNAINHNANEQIRVITQVYEFLSVNDTIGMKEFKSLIKLLGQGMATRLRLTPDKNLKYRIEHLYAVVSCASGVTPLYENQIILSFEGMSTFYNFDCDLVIEVNGRILLIDFTSSKNAALIEDKNLVLQNKTMHPSLINKNVGILVKGFDHVGFKCPVNTVVADDLMDMPEAKSLKLIETICNIPSGQRKLFIDNCGEVYDYMIGKIADMECDIKAYNPPKSSQDKVKNAITSVSSNNMVDTVKFLSSSFKKTYEPFIESLKKITAQADGIKNPFVIPAADLVQGDNDLSIILNNLSDDYLAKVLKGALDMPKCVANVSRKGELSYTLNFELSRTNKRMLSPMSNHFISARHIKGHYFEIVFSYDAMDKFMRRVYCGEQFKEVLPPKGASVSIESVLSKINSEEAKLNDISQVLNKRLRQDSHSTIWDKMLSVSRLARSDLGNVGNVATNLINSTSFSLSRTLGGAMVSHYYEVVKTFAASIKNSHKKETYYVGVNGPYNSVTITKMSATQDSFDRAHYCTISKFTGSDNGSSICISNASLTNKITRTKFRTFDTNDLSYLLRLPYYVVSLLSWDIENGISNGKIITSDIPEKLTSSILHCLVNRDLFAQASQQVRYLYMSSIGYGSTPADIVKKFDFINPVTTWEFVYLVRMIKMGLALSVVRDNGAISEISVNGDLNVCFPHSSKVITHFSQVVSSMYYCNIFNKFRAFHEVSEAFCFNELDEEDKIYKKSLKKNPLYHAGVSQETFDNVFNVKYLLSHDFVKNERLFVDELVAAGVGRFRFSLPCVISASYKKNRAPNELITAMYESVNESPIEACTMRGSMDDKKPSDKSQGIRAASAIFEEIIKKYDETPEMLNNNAWLSNVFINNILEKGGDASLYSLTVDQLCNDTVEYFYRIVQKDQVGNREISVLNAVFRIGAMFVENLSKTLSAGIKDVDLLENPDKDYVFEKSIQNTVSKHSDKVICYDNSDQKRWGPNHLLNSFCAMFLGSINNEPGLVKLICHVASKVLKKKAKFPESLIHLFNNMNKNKTPKITREGLDESHGSATLKTFFSNHANDIFNNVYCSEFGWGMCQGIFHATSSVYHAIMCKVIEEIFYRKYGDKVIMKSFCTSDDSSRIIVIDSDLPQVQVIKELHSIIRRTGCIFNIIRNEAKSAFNFHIAEFNSTFFKKGVMATPTIKQRISKIDAGAGQNHVEDYMAALSSSANYFTIGGSYAGAITLSILNIVLHTEQWSRWKIVLQPDQYFKPVELGGFPVIEPFSTCLAGAVSNLYLRASNYVTDDEYARVFSTIITENPEEIRLSDYHRVPKSLSDDANAIKIFKNTGALGIYSLVRTDKKLSQFEKRHGLSKWALPDSFITLKKHSPDPKHLIYQIFKNGCMSLFSESAGVNSFYKRFTDPWLSSERQCVKISKKSILVLLGFSVDMKYSYKQIEDSLSKISINDSAEYLKKFKINLGYSEFAKTLIEQLIPRLNDSKNILDFVCSQGCAEYVKPVEMPATSRITLRGSGALDQEKYVADLLKVLSGEKSRMIISEIYRDYEMFDKLPTNIDCPNMEIKDSIIVAENSVHAFDKYIKRNTKMITSGRPDTLSSLVVNIMKSRFLEQLGVRLTGRIELIGDRSHAFSYTSWYKKLNDKSSEYVTKFVNNSARALYSDVVKYGIKSSAPLITNKDHFEVMEAPDAPRRVVITAPSRSVLTNFCKTWVSACATYNFDFDSTRALYDNRLLSHSEFRVGRESFIRCATDVYFKLKINGLGTNHFIQTETSGDKTSYRHTIIIESNNRYIYPDIEANTHFESSKWLTKLVNFIKDSPTMMSSVDYNIPDTNDSIRFVTVDLATAFSIEVLPYSSTIALVNREVILPVCFANVKSIDDLKAGFKATHSDFRDAAILFANTIGEYEGEESISPQVAKALQYIMHKTNSSSKISNVNHTLSKIGTNFNFLSSKQLDIFRSLLLSEGYGNKTVNTSRLNQHVNNLFTSSPDRGSYLAVASLEDKIAYSLDDFIREDDDDELLEDLTYEEVGEALDQQQAEADLFEDTTESESSLPFELVDLDDIDFEAFSDDEAMSDGEQPFAQLDLIEDSDMEDPVSLKSSRTGITVNPNQEFPYATYNFLRKWSNKNPIKRFVGCPKEIESAVDIAKLYLQIYQMSGSVSQNILERLTQSKSIEYPCPLSDLIVIKSTMT</sequence>
<dbReference type="EC" id="2.7.7.48" evidence="1"/>
<proteinExistence type="predicted"/>
<evidence type="ECO:0000256" key="5">
    <source>
        <dbReference type="ARBA" id="ARBA00030436"/>
    </source>
</evidence>
<reference evidence="8" key="1">
    <citation type="journal article" date="2020" name="Virus Evol.">
        <title>Analysis of the virome associated to grapevine downy mildew lesions reveals new mycovirus lineages.</title>
        <authorList>
            <person name="Chiapello M."/>
            <person name="Rodriguez-Romero J."/>
            <person name="Ayllon M.A."/>
            <person name="Turina M."/>
        </authorList>
    </citation>
    <scope>NUCLEOTIDE SEQUENCE</scope>
    <source>
        <strain evidence="8">DMG-A_DN35670</strain>
    </source>
</reference>
<feature type="domain" description="RdRp catalytic" evidence="7">
    <location>
        <begin position="957"/>
        <end position="1160"/>
    </location>
</feature>
<organism evidence="8">
    <name type="scientific">Plasmopara viticola lesion associated mycobunyavirales-like virus 3</name>
    <dbReference type="NCBI Taxonomy" id="2689126"/>
    <lineage>
        <taxon>Viruses</taxon>
        <taxon>Riboviria</taxon>
        <taxon>Orthornavirae</taxon>
        <taxon>Negarnaviricota</taxon>
        <taxon>Polyploviricotina</taxon>
        <taxon>Ellioviricetes</taxon>
        <taxon>Bunyavirales</taxon>
    </lineage>
</organism>
<evidence type="ECO:0000313" key="8">
    <source>
        <dbReference type="EMBL" id="QGY72640.1"/>
    </source>
</evidence>
<dbReference type="Pfam" id="PF04196">
    <property type="entry name" value="Bunya_RdRp"/>
    <property type="match status" value="1"/>
</dbReference>
<dbReference type="EMBL" id="MN548096">
    <property type="protein sequence ID" value="QGY72640.1"/>
    <property type="molecule type" value="Genomic_RNA"/>
</dbReference>
<dbReference type="InterPro" id="IPR007099">
    <property type="entry name" value="RNA-dir_pol_NSvirus"/>
</dbReference>
<evidence type="ECO:0000256" key="3">
    <source>
        <dbReference type="ARBA" id="ARBA00022679"/>
    </source>
</evidence>
<dbReference type="InterPro" id="IPR007322">
    <property type="entry name" value="RNA_pol_bunyavir"/>
</dbReference>
<protein>
    <recommendedName>
        <fullName evidence="2">RNA-directed RNA polymerase L</fullName>
        <ecNumber evidence="1">2.7.7.48</ecNumber>
    </recommendedName>
    <alternativeName>
        <fullName evidence="4">Large structural protein</fullName>
    </alternativeName>
    <alternativeName>
        <fullName evidence="6">Replicase</fullName>
    </alternativeName>
    <alternativeName>
        <fullName evidence="5">Transcriptase</fullName>
    </alternativeName>
</protein>
<evidence type="ECO:0000256" key="6">
    <source>
        <dbReference type="ARBA" id="ARBA00031012"/>
    </source>
</evidence>
<evidence type="ECO:0000256" key="1">
    <source>
        <dbReference type="ARBA" id="ARBA00012494"/>
    </source>
</evidence>
<accession>A0A6B9HC87</accession>
<evidence type="ECO:0000256" key="2">
    <source>
        <dbReference type="ARBA" id="ARBA00018602"/>
    </source>
</evidence>
<keyword evidence="3" id="KW-0808">Transferase</keyword>
<evidence type="ECO:0000256" key="4">
    <source>
        <dbReference type="ARBA" id="ARBA00030285"/>
    </source>
</evidence>
<dbReference type="GO" id="GO:0003968">
    <property type="term" value="F:RNA-directed RNA polymerase activity"/>
    <property type="evidence" value="ECO:0007669"/>
    <property type="project" value="UniProtKB-EC"/>
</dbReference>
<dbReference type="PROSITE" id="PS50525">
    <property type="entry name" value="RDRP_SSRNA_NEG_SEG"/>
    <property type="match status" value="1"/>
</dbReference>
<name>A0A6B9HC87_9VIRU</name>
<dbReference type="GO" id="GO:0006351">
    <property type="term" value="P:DNA-templated transcription"/>
    <property type="evidence" value="ECO:0007669"/>
    <property type="project" value="InterPro"/>
</dbReference>
<dbReference type="GO" id="GO:0039694">
    <property type="term" value="P:viral RNA genome replication"/>
    <property type="evidence" value="ECO:0007669"/>
    <property type="project" value="InterPro"/>
</dbReference>